<evidence type="ECO:0000256" key="13">
    <source>
        <dbReference type="ARBA" id="ARBA00023157"/>
    </source>
</evidence>
<feature type="transmembrane region" description="Helical" evidence="20">
    <location>
        <begin position="774"/>
        <end position="798"/>
    </location>
</feature>
<feature type="compositionally biased region" description="Polar residues" evidence="19">
    <location>
        <begin position="1751"/>
        <end position="1768"/>
    </location>
</feature>
<feature type="region of interest" description="Disordered" evidence="19">
    <location>
        <begin position="1698"/>
        <end position="1847"/>
    </location>
</feature>
<keyword evidence="9 18" id="KW-0851">Voltage-gated channel</keyword>
<evidence type="ECO:0000256" key="16">
    <source>
        <dbReference type="PIRSR" id="PIRSR602077-1"/>
    </source>
</evidence>
<dbReference type="FunFam" id="1.20.120.350:FF:000027">
    <property type="entry name" value="Voltage-dependent L-type calcium channel subunit alpha"/>
    <property type="match status" value="1"/>
</dbReference>
<evidence type="ECO:0000256" key="1">
    <source>
        <dbReference type="ARBA" id="ARBA00004141"/>
    </source>
</evidence>
<feature type="transmembrane region" description="Helical" evidence="20">
    <location>
        <begin position="1448"/>
        <end position="1471"/>
    </location>
</feature>
<dbReference type="Pfam" id="PF16885">
    <property type="entry name" value="CAC1F_C"/>
    <property type="match status" value="1"/>
</dbReference>
<dbReference type="FunFam" id="1.10.287.70:FF:000009">
    <property type="entry name" value="Voltage-dependent L-type calcium channel subunit alpha"/>
    <property type="match status" value="1"/>
</dbReference>
<evidence type="ECO:0000256" key="3">
    <source>
        <dbReference type="ARBA" id="ARBA00022568"/>
    </source>
</evidence>
<dbReference type="InterPro" id="IPR005446">
    <property type="entry name" value="VDCC_L_a1su"/>
</dbReference>
<keyword evidence="5 20" id="KW-0812">Transmembrane</keyword>
<dbReference type="SUPFAM" id="SSF81324">
    <property type="entry name" value="Voltage-gated potassium channels"/>
    <property type="match status" value="4"/>
</dbReference>
<feature type="transmembrane region" description="Helical" evidence="20">
    <location>
        <begin position="175"/>
        <end position="192"/>
    </location>
</feature>
<feature type="compositionally biased region" description="Polar residues" evidence="19">
    <location>
        <begin position="74"/>
        <end position="85"/>
    </location>
</feature>
<feature type="compositionally biased region" description="Acidic residues" evidence="19">
    <location>
        <begin position="842"/>
        <end position="852"/>
    </location>
</feature>
<evidence type="ECO:0000256" key="20">
    <source>
        <dbReference type="SAM" id="Phobius"/>
    </source>
</evidence>
<dbReference type="FunFam" id="1.10.238.10:FF:000063">
    <property type="entry name" value="Voltage-dependent N-type calcium channel subunit alpha"/>
    <property type="match status" value="1"/>
</dbReference>
<feature type="compositionally biased region" description="Polar residues" evidence="19">
    <location>
        <begin position="1931"/>
        <end position="1940"/>
    </location>
</feature>
<keyword evidence="11" id="KW-0406">Ion transport</keyword>
<keyword evidence="17" id="KW-0325">Glycoprotein</keyword>
<reference evidence="22" key="2">
    <citation type="submission" date="2025-09" db="UniProtKB">
        <authorList>
            <consortium name="Ensembl"/>
        </authorList>
    </citation>
    <scope>IDENTIFICATION</scope>
</reference>
<feature type="transmembrane region" description="Helical" evidence="20">
    <location>
        <begin position="16"/>
        <end position="37"/>
    </location>
</feature>
<dbReference type="InterPro" id="IPR005821">
    <property type="entry name" value="Ion_trans_dom"/>
</dbReference>
<dbReference type="Proteomes" id="UP000472277">
    <property type="component" value="Chromosome 30"/>
</dbReference>
<dbReference type="PRINTS" id="PR01630">
    <property type="entry name" value="LVDCCALPHA1"/>
</dbReference>
<evidence type="ECO:0000259" key="21">
    <source>
        <dbReference type="SMART" id="SM01062"/>
    </source>
</evidence>
<evidence type="ECO:0000256" key="6">
    <source>
        <dbReference type="ARBA" id="ARBA00022723"/>
    </source>
</evidence>
<feature type="binding site" evidence="16">
    <location>
        <position position="751"/>
    </location>
    <ligand>
        <name>Ca(2+)</name>
        <dbReference type="ChEBI" id="CHEBI:29108"/>
    </ligand>
</feature>
<feature type="region of interest" description="Disordered" evidence="19">
    <location>
        <begin position="1931"/>
        <end position="1950"/>
    </location>
</feature>
<dbReference type="Pfam" id="PF00520">
    <property type="entry name" value="Ion_trans"/>
    <property type="match status" value="4"/>
</dbReference>
<dbReference type="PANTHER" id="PTHR45628:SF11">
    <property type="entry name" value="VOLTAGE-DEPENDENT L-TYPE CALCIUM CHANNEL SUBUNIT ALPHA-1D"/>
    <property type="match status" value="1"/>
</dbReference>
<dbReference type="Gene3D" id="1.20.120.350">
    <property type="entry name" value="Voltage-gated potassium channels. Chain C"/>
    <property type="match status" value="4"/>
</dbReference>
<feature type="glycosylation site" description="N-linked (GlcNAc...) asparagine" evidence="17">
    <location>
        <position position="373"/>
    </location>
</feature>
<evidence type="ECO:0000256" key="17">
    <source>
        <dbReference type="PIRSR" id="PIRSR602077-3"/>
    </source>
</evidence>
<feature type="transmembrane region" description="Helical" evidence="20">
    <location>
        <begin position="1020"/>
        <end position="1053"/>
    </location>
</feature>
<evidence type="ECO:0000313" key="22">
    <source>
        <dbReference type="Ensembl" id="ENSSTUP00000103872.1"/>
    </source>
</evidence>
<evidence type="ECO:0000256" key="2">
    <source>
        <dbReference type="ARBA" id="ARBA00022448"/>
    </source>
</evidence>
<dbReference type="InterPro" id="IPR050599">
    <property type="entry name" value="VDCC_alpha-1_subunit"/>
</dbReference>
<feature type="binding site" evidence="16">
    <location>
        <position position="1117"/>
    </location>
    <ligand>
        <name>Ca(2+)</name>
        <dbReference type="ChEBI" id="CHEBI:29108"/>
    </ligand>
</feature>
<name>A0A674E6E4_SALTR</name>
<feature type="transmembrane region" description="Helical" evidence="20">
    <location>
        <begin position="243"/>
        <end position="262"/>
    </location>
</feature>
<dbReference type="InterPro" id="IPR031688">
    <property type="entry name" value="CAC1F_C"/>
</dbReference>
<evidence type="ECO:0000256" key="5">
    <source>
        <dbReference type="ARBA" id="ARBA00022692"/>
    </source>
</evidence>
<comment type="catalytic activity">
    <reaction evidence="15">
        <text>Ca(2+)(in) = Ca(2+)(out)</text>
        <dbReference type="Rhea" id="RHEA:29671"/>
        <dbReference type="ChEBI" id="CHEBI:29108"/>
    </reaction>
</comment>
<feature type="transmembrane region" description="Helical" evidence="20">
    <location>
        <begin position="1255"/>
        <end position="1275"/>
    </location>
</feature>
<organism evidence="22 23">
    <name type="scientific">Salmo trutta</name>
    <name type="common">Brown trout</name>
    <dbReference type="NCBI Taxonomy" id="8032"/>
    <lineage>
        <taxon>Eukaryota</taxon>
        <taxon>Metazoa</taxon>
        <taxon>Chordata</taxon>
        <taxon>Craniata</taxon>
        <taxon>Vertebrata</taxon>
        <taxon>Euteleostomi</taxon>
        <taxon>Actinopterygii</taxon>
        <taxon>Neopterygii</taxon>
        <taxon>Teleostei</taxon>
        <taxon>Protacanthopterygii</taxon>
        <taxon>Salmoniformes</taxon>
        <taxon>Salmonidae</taxon>
        <taxon>Salmoninae</taxon>
        <taxon>Salmo</taxon>
    </lineage>
</organism>
<dbReference type="Pfam" id="PF08763">
    <property type="entry name" value="Ca_chan_IQ"/>
    <property type="match status" value="1"/>
</dbReference>
<evidence type="ECO:0000256" key="19">
    <source>
        <dbReference type="SAM" id="MobiDB-lite"/>
    </source>
</evidence>
<dbReference type="GO" id="GO:0098703">
    <property type="term" value="P:calcium ion import across plasma membrane"/>
    <property type="evidence" value="ECO:0007669"/>
    <property type="project" value="TreeGrafter"/>
</dbReference>
<feature type="transmembrane region" description="Helical" evidence="20">
    <location>
        <begin position="394"/>
        <end position="415"/>
    </location>
</feature>
<sequence length="2111" mass="237504">MPLSLPLSFPWFNHHYLTFTFPLLSGLHLSLLTPSLYPDPSSLTLPLIILSSGAQYASSTRAPPPGDTPALWSENPSQPESCRQTGTISWQAEIHAARNSQDDVSQSMSARNSVPGATPAPVGSLSQRKRQQYAKSKKQGGSTNSRPPRALFCLTLNNPIRRACISLVEWKPFDIFILLSIFANCVALAVYIPFPEDDSNSTNHDLETVEYAFLIIFTIETFLKIIAYGLVMHQNSYVRNGWNMLDFVIVIVGLFSVVLEVITKEGDAGAQGGKPGGFDVKALRAFRVLRPLRLVSGVPSLQVVLNAIIKAMVPLLHIALLVLFVIIIYAIIGLELFIGKMHATCYLVGTGILAEEEPVPCAMSGHGRQCMMNGTVCREGWHGPNGGITNFDNFLFAMLTVFQCITMEGWTDVLYWMNDAMGFELPWVYFVSLVIFGSFFVLNLVLGVLSGEFSKEREKAKARGDFQKLREKQQLEEDLKGYLDWITQAEDIDPENDEEGDEEGGKRNRESSYLTTLFTSHSPLETESVNTDNPNGEDDKANCCGPLCRRWRRWNRFCRRKCRVAVKSVSFYWLVIILVFLNTLTISSEHYNQPNWLTDVQDVANKVLLALFTCEMLVKMYSLGLQAYFVSLFNRFDCFVVCGGIVETILVELAIMSPLGISVFRCVRLLRIFKVTRHWASLSNLVASLLNSMKSIASLLLLLFLFIIIFSLLGMQLFGGKFNFDETITKRSTFDNFPQALLTVFQILTGEDWNAVMYDGIMAYGGPFSSGMVVCIYFIILFVCGNYILLNVFLAIAVDNLADAESLNTAQKEEEEEKERKKSVPLEEEEEKEPYPTPDTPVGDDDNDDDNLPEVPVGPRPQRLSDLSIKEKTPPIPEGSAFFIFSNTNPVRVACHKLINHHIFTNLILVFIMLSSVSLAAEDPIRNFSARNIILGYADYVFTSIFTFEILLKMTAFGAFLHKGAFCRNYFNLLDLLVVGVSLVSFGIQSSAISVVKILRVLRVLRPLRAINRAKGLKHVVQCVFVAIRTIGNIMIVTTLLQFMFACIGVQLFKGKFYRCTDEAKSSPEECKGTYILYKDGDTALPAVRERIWYNSDFNFDNVLMAMMALFTVSTFEGWPALLYKAIDSNRENMGPIYNYRVEISIFFIIYIIIIAFFMMNIFVGFVIVTFQEQGEKEYKNCELDKNQRQCVEYALKARPLRRYIPKNPYQYKFWYVVNSTGFEYVMFVLIILNTLCLAIQHYGQSHLFNYAMDILNMVFTGVFTVEMIFKLIAFKPRHYFADAWNTFDALIVVGSVVDIAITEINVSSHLHNTEDSARISITFFRLFRVMRLVKLLSRGEGIRTLLWTFIKSFQALPYVALLIAMLFFIYAVIGMQVFGKIALVDHTQINRNNNFQTFPQAVLMLFRCATGEAWQEIMLACLPGKLCDSESDYNPGEEKTCGSGFAIIYFISFYMLCAFLIINLFVAVIMDNFDYLTRDWSILGPHHLDEFKRIWSEYDPEAKGRIKHLDVVTLLRRIQPPLGFGKLCPHRVACKRLVAMNMPLNSDGTVMFNATLFALVRTALKIKTEGNLEQANEELRAVIKKIWKRTSMKLLDQVVPPAGDDEVTVGKFYATFLIQDYFRKFKKRKEQGLVGRHSFSSLNSTIALQAGLRTLHDIGPEIRRVISCDLQDEGLVDMNAEEDDEVSRRNGVLFANHTNHINGDHRGSVTQRPLQVPPPSCHAFVEPSQVGPEEGAGDPHPYNHYYPKSPMSSNANLNNANIPTVPSLTKGGQRHCLHREHSSANGTPSSSSHRKSVDFDTLPTVQSARSESGGVLYPTIRREKPGGADSDDDKGSGEYFSGEEYQEDDIMLHKDRYHLETTSPLLSSTVFSSQPSFNFECLRRHSSQDDDIPLTPSVPHRTALPLHLMQQQVMAVAGLDSSRVQRLSPSRSLRSWATPPTSPISRDHSPYYTPLIQVRVSTPGSVRRSSWYTDAPEAPLSLTYSPSQLQIPPEYRRKYHQKIGSANSLVEAVLISEGLGKYAKDPKFVAATKHEIADACEMTIDEMESAASNLLNGSMGNGAGATGATDKVTATSLRDRNLHDYSDEEPDMSVKCEEDLTDEMICISTL</sequence>
<feature type="region of interest" description="Disordered" evidence="19">
    <location>
        <begin position="809"/>
        <end position="870"/>
    </location>
</feature>
<comment type="function">
    <text evidence="18">Voltage-sensitive calcium channels (VSCC) mediate the entry of calcium ions into excitable cells and are also involved in a variety of calcium-dependent processes, including muscle contraction, hormone or neurotransmitter release, gene expression, cell motility, cell division and cell death.</text>
</comment>
<comment type="similarity">
    <text evidence="18">Belongs to the calcium channel alpha-1 subunit (TC 1.A.1.11) family.</text>
</comment>
<dbReference type="InterPro" id="IPR031649">
    <property type="entry name" value="GPHH_dom"/>
</dbReference>
<dbReference type="FunFam" id="1.20.120.350:FF:000010">
    <property type="entry name" value="Voltage-dependent L-type calcium channel subunit alpha"/>
    <property type="match status" value="1"/>
</dbReference>
<evidence type="ECO:0000313" key="23">
    <source>
        <dbReference type="Proteomes" id="UP000472277"/>
    </source>
</evidence>
<feature type="transmembrane region" description="Helical" evidence="20">
    <location>
        <begin position="212"/>
        <end position="231"/>
    </location>
</feature>
<feature type="compositionally biased region" description="Basic residues" evidence="19">
    <location>
        <begin position="127"/>
        <end position="138"/>
    </location>
</feature>
<feature type="transmembrane region" description="Helical" evidence="20">
    <location>
        <begin position="569"/>
        <end position="587"/>
    </location>
</feature>
<evidence type="ECO:0000256" key="8">
    <source>
        <dbReference type="ARBA" id="ARBA00022837"/>
    </source>
</evidence>
<feature type="domain" description="Voltage-dependent calcium channel alpha-1 subunit IQ" evidence="21">
    <location>
        <begin position="1605"/>
        <end position="1639"/>
    </location>
</feature>
<feature type="transmembrane region" description="Helical" evidence="20">
    <location>
        <begin position="1103"/>
        <end position="1124"/>
    </location>
</feature>
<dbReference type="Gene3D" id="6.10.250.2500">
    <property type="match status" value="1"/>
</dbReference>
<keyword evidence="2" id="KW-0813">Transport</keyword>
<evidence type="ECO:0000256" key="11">
    <source>
        <dbReference type="ARBA" id="ARBA00023065"/>
    </source>
</evidence>
<evidence type="ECO:0000256" key="7">
    <source>
        <dbReference type="ARBA" id="ARBA00022737"/>
    </source>
</evidence>
<feature type="compositionally biased region" description="Polar residues" evidence="19">
    <location>
        <begin position="100"/>
        <end position="112"/>
    </location>
</feature>
<evidence type="ECO:0000256" key="15">
    <source>
        <dbReference type="ARBA" id="ARBA00036634"/>
    </source>
</evidence>
<protein>
    <recommendedName>
        <fullName evidence="18">Voltage-dependent L-type calcium channel subunit alpha</fullName>
    </recommendedName>
</protein>
<evidence type="ECO:0000256" key="14">
    <source>
        <dbReference type="ARBA" id="ARBA00023303"/>
    </source>
</evidence>
<gene>
    <name evidence="22" type="primary">CACNA1D</name>
</gene>
<feature type="transmembrane region" description="Helical" evidence="20">
    <location>
        <begin position="1356"/>
        <end position="1374"/>
    </location>
</feature>
<dbReference type="FunFam" id="1.20.120.350:FF:000006">
    <property type="entry name" value="Voltage-dependent L-type calcium channel subunit alpha"/>
    <property type="match status" value="1"/>
</dbReference>
<keyword evidence="12 20" id="KW-0472">Membrane</keyword>
<keyword evidence="23" id="KW-1185">Reference proteome</keyword>
<feature type="transmembrane region" description="Helical" evidence="20">
    <location>
        <begin position="933"/>
        <end position="956"/>
    </location>
</feature>
<keyword evidence="3 18" id="KW-0109">Calcium transport</keyword>
<dbReference type="GeneTree" id="ENSGT00940000154839"/>
<proteinExistence type="inferred from homology"/>
<feature type="transmembrane region" description="Helical" evidence="20">
    <location>
        <begin position="427"/>
        <end position="449"/>
    </location>
</feature>
<feature type="region of interest" description="Disordered" evidence="19">
    <location>
        <begin position="57"/>
        <end position="85"/>
    </location>
</feature>
<feature type="transmembrane region" description="Helical" evidence="20">
    <location>
        <begin position="1145"/>
        <end position="1171"/>
    </location>
</feature>
<dbReference type="Pfam" id="PF16905">
    <property type="entry name" value="GPHH"/>
    <property type="match status" value="1"/>
</dbReference>
<dbReference type="GO" id="GO:0005891">
    <property type="term" value="C:voltage-gated calcium channel complex"/>
    <property type="evidence" value="ECO:0007669"/>
    <property type="project" value="InterPro"/>
</dbReference>
<dbReference type="InterPro" id="IPR014873">
    <property type="entry name" value="VDCC_a1su_IQ"/>
</dbReference>
<keyword evidence="7" id="KW-0677">Repeat</keyword>
<evidence type="ECO:0000256" key="10">
    <source>
        <dbReference type="ARBA" id="ARBA00022989"/>
    </source>
</evidence>
<feature type="transmembrane region" description="Helical" evidence="20">
    <location>
        <begin position="307"/>
        <end position="332"/>
    </location>
</feature>
<dbReference type="Gene3D" id="6.10.250.2180">
    <property type="match status" value="1"/>
</dbReference>
<dbReference type="FunFam" id="1.10.287.70:FF:000021">
    <property type="entry name" value="Voltage-dependent L-type calcium channel subunit alpha"/>
    <property type="match status" value="1"/>
</dbReference>
<dbReference type="GO" id="GO:0046872">
    <property type="term" value="F:metal ion binding"/>
    <property type="evidence" value="ECO:0007669"/>
    <property type="project" value="UniProtKB-KW"/>
</dbReference>
<keyword evidence="13" id="KW-1015">Disulfide bond</keyword>
<evidence type="ECO:0000256" key="18">
    <source>
        <dbReference type="RuleBase" id="RU003808"/>
    </source>
</evidence>
<feature type="binding site" evidence="16">
    <location>
        <position position="408"/>
    </location>
    <ligand>
        <name>Ca(2+)</name>
        <dbReference type="ChEBI" id="CHEBI:29108"/>
    </ligand>
</feature>
<reference evidence="22" key="1">
    <citation type="submission" date="2025-08" db="UniProtKB">
        <authorList>
            <consortium name="Ensembl"/>
        </authorList>
    </citation>
    <scope>IDENTIFICATION</scope>
</reference>
<dbReference type="FunFam" id="1.20.120.350:FF:000001">
    <property type="entry name" value="Voltage-dependent L-type calcium channel subunit alpha"/>
    <property type="match status" value="1"/>
</dbReference>
<evidence type="ECO:0000256" key="12">
    <source>
        <dbReference type="ARBA" id="ARBA00023136"/>
    </source>
</evidence>
<keyword evidence="14" id="KW-0407">Ion channel</keyword>
<dbReference type="PANTHER" id="PTHR45628">
    <property type="entry name" value="VOLTAGE-DEPENDENT CALCIUM CHANNEL TYPE A SUBUNIT ALPHA-1"/>
    <property type="match status" value="1"/>
</dbReference>
<dbReference type="InterPro" id="IPR002077">
    <property type="entry name" value="VDCCAlpha1"/>
</dbReference>
<dbReference type="Ensembl" id="ENSSTUT00000111372.1">
    <property type="protein sequence ID" value="ENSSTUP00000103872.1"/>
    <property type="gene ID" value="ENSSTUG00000041889.1"/>
</dbReference>
<feature type="transmembrane region" description="Helical" evidence="20">
    <location>
        <begin position="1225"/>
        <end position="1243"/>
    </location>
</feature>
<evidence type="ECO:0000256" key="4">
    <source>
        <dbReference type="ARBA" id="ARBA00022673"/>
    </source>
</evidence>
<accession>A0A674E6E4</accession>
<keyword evidence="4 18" id="KW-0107">Calcium channel</keyword>
<feature type="transmembrane region" description="Helical" evidence="20">
    <location>
        <begin position="696"/>
        <end position="718"/>
    </location>
</feature>
<dbReference type="Gene3D" id="1.10.287.70">
    <property type="match status" value="4"/>
</dbReference>
<feature type="transmembrane region" description="Helical" evidence="20">
    <location>
        <begin position="638"/>
        <end position="661"/>
    </location>
</feature>
<keyword evidence="8 16" id="KW-0106">Calcium</keyword>
<dbReference type="SMART" id="SM01062">
    <property type="entry name" value="Ca_chan_IQ"/>
    <property type="match status" value="1"/>
</dbReference>
<keyword evidence="10 20" id="KW-1133">Transmembrane helix</keyword>
<comment type="subcellular location">
    <subcellularLocation>
        <location evidence="1 18">Membrane</location>
        <topology evidence="1 18">Multi-pass membrane protein</topology>
    </subcellularLocation>
</comment>
<keyword evidence="6 16" id="KW-0479">Metal-binding</keyword>
<feature type="region of interest" description="Disordered" evidence="19">
    <location>
        <begin position="100"/>
        <end position="146"/>
    </location>
</feature>
<dbReference type="GO" id="GO:0008331">
    <property type="term" value="F:high voltage-gated calcium channel activity"/>
    <property type="evidence" value="ECO:0007669"/>
    <property type="project" value="TreeGrafter"/>
</dbReference>
<evidence type="ECO:0000256" key="9">
    <source>
        <dbReference type="ARBA" id="ARBA00022882"/>
    </source>
</evidence>
<dbReference type="InterPro" id="IPR027359">
    <property type="entry name" value="Volt_channel_dom_sf"/>
</dbReference>
<feature type="transmembrane region" description="Helical" evidence="20">
    <location>
        <begin position="903"/>
        <end position="921"/>
    </location>
</feature>
<dbReference type="PRINTS" id="PR00167">
    <property type="entry name" value="CACHANNEL"/>
</dbReference>